<dbReference type="AlphaFoldDB" id="A0A5V4LGL6"/>
<dbReference type="EMBL" id="AAHBKJ010000072">
    <property type="protein sequence ID" value="EBU2437758.1"/>
    <property type="molecule type" value="Genomic_DNA"/>
</dbReference>
<evidence type="ECO:0008006" key="4">
    <source>
        <dbReference type="Google" id="ProtNLM"/>
    </source>
</evidence>
<reference evidence="3" key="1">
    <citation type="submission" date="2018-07" db="EMBL/GenBank/DDBJ databases">
        <authorList>
            <consortium name="GenomeTrakr network: Whole genome sequencing for foodborne pathogen traceback"/>
        </authorList>
    </citation>
    <scope>NUCLEOTIDE SEQUENCE</scope>
    <source>
        <strain evidence="3">CFSAN070570</strain>
    </source>
</reference>
<comment type="caution">
    <text evidence="3">The sequence shown here is derived from an EMBL/GenBank/DDBJ whole genome shotgun (WGS) entry which is preliminary data.</text>
</comment>
<feature type="region of interest" description="Disordered" evidence="2">
    <location>
        <begin position="1"/>
        <end position="22"/>
    </location>
</feature>
<dbReference type="InterPro" id="IPR036869">
    <property type="entry name" value="J_dom_sf"/>
</dbReference>
<protein>
    <recommendedName>
        <fullName evidence="4">J domain-containing protein</fullName>
    </recommendedName>
</protein>
<feature type="compositionally biased region" description="Polar residues" evidence="2">
    <location>
        <begin position="1"/>
        <end position="13"/>
    </location>
</feature>
<evidence type="ECO:0000256" key="1">
    <source>
        <dbReference type="ARBA" id="ARBA00023186"/>
    </source>
</evidence>
<dbReference type="SUPFAM" id="SSF46565">
    <property type="entry name" value="Chaperone J-domain"/>
    <property type="match status" value="1"/>
</dbReference>
<sequence length="371" mass="43345">MAQGRLVNTTQEQRAPLSGPRQQYHTLQETIDRLATELSRRGQQQKRVVARFMQDILPLEHQYLQAVYDKTSRLLAFAGKKSLSQRDRAALFLWLDEELEELFYHPFNDRLDLDALRQQLSALSDIPENSPADGDIDDFRQELRDIFGSDNGLSDDDLFRMMNNPDIIFDTMRPRPENTTESNDEDFFDDARFFDEHEPAPVDVPDIALKSAEITRMYKKLASQLHPDREPDPIKKAYRHDLMVTLSKARQTNDIWTLIEMFREHVDPDYAFSDTALPAINALLQRHIEALQHELADITDLHTLPGIIWDKLGGKTDKAINNRFKKHASALLRMTEEQNQQHATLRSLKVLRQYLIPWREELERKSVFEFY</sequence>
<gene>
    <name evidence="3" type="ORF">CRJ19_22795</name>
</gene>
<evidence type="ECO:0000256" key="2">
    <source>
        <dbReference type="SAM" id="MobiDB-lite"/>
    </source>
</evidence>
<accession>A0A5V4LGL6</accession>
<evidence type="ECO:0000313" key="3">
    <source>
        <dbReference type="EMBL" id="EBU2437758.1"/>
    </source>
</evidence>
<organism evidence="3">
    <name type="scientific">Salmonella enterica</name>
    <name type="common">Salmonella choleraesuis</name>
    <dbReference type="NCBI Taxonomy" id="28901"/>
    <lineage>
        <taxon>Bacteria</taxon>
        <taxon>Pseudomonadati</taxon>
        <taxon>Pseudomonadota</taxon>
        <taxon>Gammaproteobacteria</taxon>
        <taxon>Enterobacterales</taxon>
        <taxon>Enterobacteriaceae</taxon>
        <taxon>Salmonella</taxon>
    </lineage>
</organism>
<proteinExistence type="predicted"/>
<name>A0A5V4LGL6_SALER</name>
<keyword evidence="1" id="KW-0143">Chaperone</keyword>